<evidence type="ECO:0000313" key="3">
    <source>
        <dbReference type="Proteomes" id="UP000191285"/>
    </source>
</evidence>
<dbReference type="Proteomes" id="UP000191285">
    <property type="component" value="Unassembled WGS sequence"/>
</dbReference>
<feature type="region of interest" description="Disordered" evidence="1">
    <location>
        <begin position="603"/>
        <end position="724"/>
    </location>
</feature>
<evidence type="ECO:0008006" key="4">
    <source>
        <dbReference type="Google" id="ProtNLM"/>
    </source>
</evidence>
<organism evidence="2 3">
    <name type="scientific">Penicillium steckii</name>
    <dbReference type="NCBI Taxonomy" id="303698"/>
    <lineage>
        <taxon>Eukaryota</taxon>
        <taxon>Fungi</taxon>
        <taxon>Dikarya</taxon>
        <taxon>Ascomycota</taxon>
        <taxon>Pezizomycotina</taxon>
        <taxon>Eurotiomycetes</taxon>
        <taxon>Eurotiomycetidae</taxon>
        <taxon>Eurotiales</taxon>
        <taxon>Aspergillaceae</taxon>
        <taxon>Penicillium</taxon>
    </lineage>
</organism>
<feature type="compositionally biased region" description="Polar residues" evidence="1">
    <location>
        <begin position="507"/>
        <end position="518"/>
    </location>
</feature>
<dbReference type="Pfam" id="PF01803">
    <property type="entry name" value="LIM_bind"/>
    <property type="match status" value="1"/>
</dbReference>
<feature type="region of interest" description="Disordered" evidence="1">
    <location>
        <begin position="507"/>
        <end position="540"/>
    </location>
</feature>
<feature type="compositionally biased region" description="Low complexity" evidence="1">
    <location>
        <begin position="190"/>
        <end position="214"/>
    </location>
</feature>
<dbReference type="InterPro" id="IPR029005">
    <property type="entry name" value="LIM-bd/SEUSS"/>
</dbReference>
<feature type="compositionally biased region" description="Pro residues" evidence="1">
    <location>
        <begin position="257"/>
        <end position="267"/>
    </location>
</feature>
<name>A0A1V6SRE2_9EURO</name>
<feature type="compositionally biased region" description="Low complexity" evidence="1">
    <location>
        <begin position="285"/>
        <end position="295"/>
    </location>
</feature>
<feature type="compositionally biased region" description="Low complexity" evidence="1">
    <location>
        <begin position="268"/>
        <end position="277"/>
    </location>
</feature>
<accession>A0A1V6SRE2</accession>
<keyword evidence="3" id="KW-1185">Reference proteome</keyword>
<sequence>MMMAQTFPAHQGMPQHGMAPGHHPMAAQHPNAGHPGPGMVQQMHPGVSGPGGPQASQAGPMMGMPPGAGTAGPGGPVPNAHALSHLNPATTNAHMFQGQGFQNFPNVQNNPQLLQQQQQQQQLFRQRIMMQQQAQAAQQQQHGLPVSLPNGAQGLNAAQMAAMQGNPRMGQVNMMHLQQQMPHGQQGLSQQQMFAIQQAQQQAQQHAQQQAAQANNGQPGQHTPQRASAQPPSMHEGQTGTPQSQHGGPPQSATPQPNQPSQPPSTQPPQSQGPQQSHATPNPQPQSLPQSQQPGQQPPQQGPQSQPQQGAQGPQGPVSGPPNQQALAAQEAQLKAQQHQNQTALMMQQRMNNRQGQAILRLINYAENLGNFSSQGEAMDLAYWHNFVDSFYAPSGVLRQGVWSPQGGSKQFEISTPALARFYLTQFNSGIKRIQMVAEGAREFTLPNGTHAVETSKAYFIYWFTNDCQLFTNGTLRAHFDMNNKIEMLDFTVTSHNEFVPRTLVQSLEASEQKQSPKATKGSGKRGQKQAPSISLPESMVTPNGVPGLVLDFLEMAETISHMQMLFNYSQQNPNFSPPEALHNLVNTLHTPGSAAQFANPMNPGMQPGPNPRGPNMNGPSQFASPAMAHLGLPGAQGSPHLTGSAHASPAQSQIAGVPGMPVQPSPVGVNNSPNVGGNKRRRASTVKMENEDGGAEVNGTGPQGGAKVKASPRVPKRQKGAAA</sequence>
<comment type="caution">
    <text evidence="2">The sequence shown here is derived from an EMBL/GenBank/DDBJ whole genome shotgun (WGS) entry which is preliminary data.</text>
</comment>
<dbReference type="EMBL" id="MLKD01000024">
    <property type="protein sequence ID" value="OQE16448.1"/>
    <property type="molecule type" value="Genomic_DNA"/>
</dbReference>
<dbReference type="AlphaFoldDB" id="A0A1V6SRE2"/>
<evidence type="ECO:0000256" key="1">
    <source>
        <dbReference type="SAM" id="MobiDB-lite"/>
    </source>
</evidence>
<gene>
    <name evidence="2" type="ORF">PENSTE_c024G07196</name>
</gene>
<protein>
    <recommendedName>
        <fullName evidence="4">LIM interaction domain-containing protein</fullName>
    </recommendedName>
</protein>
<dbReference type="OrthoDB" id="774557at2759"/>
<dbReference type="STRING" id="303698.A0A1V6SRE2"/>
<feature type="compositionally biased region" description="Low complexity" evidence="1">
    <location>
        <begin position="666"/>
        <end position="678"/>
    </location>
</feature>
<dbReference type="PANTHER" id="PTHR10378">
    <property type="entry name" value="LIM DOMAIN-BINDING PROTEIN"/>
    <property type="match status" value="1"/>
</dbReference>
<feature type="region of interest" description="Disordered" evidence="1">
    <location>
        <begin position="180"/>
        <end position="342"/>
    </location>
</feature>
<feature type="compositionally biased region" description="Basic residues" evidence="1">
    <location>
        <begin position="715"/>
        <end position="724"/>
    </location>
</feature>
<feature type="compositionally biased region" description="Polar residues" evidence="1">
    <location>
        <begin position="180"/>
        <end position="189"/>
    </location>
</feature>
<proteinExistence type="predicted"/>
<feature type="compositionally biased region" description="Polar residues" evidence="1">
    <location>
        <begin position="215"/>
        <end position="246"/>
    </location>
</feature>
<feature type="compositionally biased region" description="Low complexity" evidence="1">
    <location>
        <begin position="302"/>
        <end position="342"/>
    </location>
</feature>
<feature type="compositionally biased region" description="Low complexity" evidence="1">
    <location>
        <begin position="53"/>
        <end position="68"/>
    </location>
</feature>
<reference evidence="3" key="1">
    <citation type="journal article" date="2017" name="Nat. Microbiol.">
        <title>Global analysis of biosynthetic gene clusters reveals vast potential of secondary metabolite production in Penicillium species.</title>
        <authorList>
            <person name="Nielsen J.C."/>
            <person name="Grijseels S."/>
            <person name="Prigent S."/>
            <person name="Ji B."/>
            <person name="Dainat J."/>
            <person name="Nielsen K.F."/>
            <person name="Frisvad J.C."/>
            <person name="Workman M."/>
            <person name="Nielsen J."/>
        </authorList>
    </citation>
    <scope>NUCLEOTIDE SEQUENCE [LARGE SCALE GENOMIC DNA]</scope>
    <source>
        <strain evidence="3">IBT 24891</strain>
    </source>
</reference>
<evidence type="ECO:0000313" key="2">
    <source>
        <dbReference type="EMBL" id="OQE16448.1"/>
    </source>
</evidence>
<feature type="region of interest" description="Disordered" evidence="1">
    <location>
        <begin position="47"/>
        <end position="74"/>
    </location>
</feature>